<dbReference type="EMBL" id="CP038635">
    <property type="protein sequence ID" value="QBY51950.1"/>
    <property type="molecule type" value="Genomic_DNA"/>
</dbReference>
<dbReference type="KEGG" id="cox:E0W60_11960"/>
<organism evidence="3 4">
    <name type="scientific">Cupriavidus oxalaticus</name>
    <dbReference type="NCBI Taxonomy" id="96344"/>
    <lineage>
        <taxon>Bacteria</taxon>
        <taxon>Pseudomonadati</taxon>
        <taxon>Pseudomonadota</taxon>
        <taxon>Betaproteobacteria</taxon>
        <taxon>Burkholderiales</taxon>
        <taxon>Burkholderiaceae</taxon>
        <taxon>Cupriavidus</taxon>
    </lineage>
</organism>
<evidence type="ECO:0000313" key="3">
    <source>
        <dbReference type="EMBL" id="QBY51950.1"/>
    </source>
</evidence>
<feature type="transmembrane region" description="Helical" evidence="1">
    <location>
        <begin position="28"/>
        <end position="45"/>
    </location>
</feature>
<dbReference type="Proteomes" id="UP000295294">
    <property type="component" value="Chromosome 2"/>
</dbReference>
<accession>A0A4P7L8G0</accession>
<dbReference type="RefSeq" id="WP_133093549.1">
    <property type="nucleotide sequence ID" value="NZ_CP038635.1"/>
</dbReference>
<feature type="signal peptide" evidence="2">
    <location>
        <begin position="1"/>
        <end position="18"/>
    </location>
</feature>
<evidence type="ECO:0000313" key="4">
    <source>
        <dbReference type="Proteomes" id="UP000295294"/>
    </source>
</evidence>
<keyword evidence="1" id="KW-0812">Transmembrane</keyword>
<protein>
    <submittedName>
        <fullName evidence="3">Uncharacterized protein</fullName>
    </submittedName>
</protein>
<dbReference type="AlphaFoldDB" id="A0A4P7L8G0"/>
<proteinExistence type="predicted"/>
<keyword evidence="1" id="KW-1133">Transmembrane helix</keyword>
<keyword evidence="2" id="KW-0732">Signal</keyword>
<reference evidence="3 4" key="1">
    <citation type="submission" date="2019-03" db="EMBL/GenBank/DDBJ databases">
        <title>Efficiently degradation of phenoxyalkanoic acid herbicides by Cupriavidus oxalaticus strain X32.</title>
        <authorList>
            <person name="Sheng X."/>
        </authorList>
    </citation>
    <scope>NUCLEOTIDE SEQUENCE [LARGE SCALE GENOMIC DNA]</scope>
    <source>
        <strain evidence="3 4">X32</strain>
    </source>
</reference>
<sequence>MLLKLLLASATLAPLAAACTMPCTRQARILLFVVLALAGTAMLMLDPLSAALARVDGILAAPGCGG</sequence>
<evidence type="ECO:0000256" key="1">
    <source>
        <dbReference type="SAM" id="Phobius"/>
    </source>
</evidence>
<keyword evidence="1" id="KW-0472">Membrane</keyword>
<feature type="chain" id="PRO_5020285709" evidence="2">
    <location>
        <begin position="19"/>
        <end position="66"/>
    </location>
</feature>
<gene>
    <name evidence="3" type="ORF">E0W60_11960</name>
</gene>
<name>A0A4P7L8G0_9BURK</name>
<dbReference type="PROSITE" id="PS51257">
    <property type="entry name" value="PROKAR_LIPOPROTEIN"/>
    <property type="match status" value="1"/>
</dbReference>
<dbReference type="OrthoDB" id="9938540at2"/>
<evidence type="ECO:0000256" key="2">
    <source>
        <dbReference type="SAM" id="SignalP"/>
    </source>
</evidence>